<evidence type="ECO:0000256" key="3">
    <source>
        <dbReference type="ARBA" id="ARBA00022722"/>
    </source>
</evidence>
<comment type="function">
    <text evidence="1 7">RNaseP catalyzes the removal of the 5'-leader sequence from pre-tRNA to produce the mature 5'-terminus. It can also cleave other RNA substrates such as 4.5S RNA. The protein component plays an auxiliary but essential role in vivo by binding to the 5'-leader sequence and broadening the substrate specificity of the ribozyme.</text>
</comment>
<dbReference type="PROSITE" id="PS00648">
    <property type="entry name" value="RIBONUCLEASE_P"/>
    <property type="match status" value="1"/>
</dbReference>
<comment type="similarity">
    <text evidence="7">Belongs to the RnpA family.</text>
</comment>
<comment type="subunit">
    <text evidence="7">Consists of a catalytic RNA component (M1 or rnpB) and a protein subunit.</text>
</comment>
<evidence type="ECO:0000313" key="10">
    <source>
        <dbReference type="EMBL" id="TSC92082.1"/>
    </source>
</evidence>
<organism evidence="10 11">
    <name type="scientific">Candidatus Berkelbacteria bacterium Licking1014_96</name>
    <dbReference type="NCBI Taxonomy" id="2017149"/>
    <lineage>
        <taxon>Bacteria</taxon>
        <taxon>Candidatus Berkelbacteria</taxon>
    </lineage>
</organism>
<dbReference type="InterPro" id="IPR014721">
    <property type="entry name" value="Ribsml_uS5_D2-typ_fold_subgr"/>
</dbReference>
<comment type="caution">
    <text evidence="10">The sequence shown here is derived from an EMBL/GenBank/DDBJ whole genome shotgun (WGS) entry which is preliminary data.</text>
</comment>
<evidence type="ECO:0000256" key="7">
    <source>
        <dbReference type="HAMAP-Rule" id="MF_00227"/>
    </source>
</evidence>
<evidence type="ECO:0000256" key="8">
    <source>
        <dbReference type="NCBIfam" id="TIGR00188"/>
    </source>
</evidence>
<dbReference type="GO" id="GO:0004526">
    <property type="term" value="F:ribonuclease P activity"/>
    <property type="evidence" value="ECO:0007669"/>
    <property type="project" value="UniProtKB-UniRule"/>
</dbReference>
<dbReference type="AlphaFoldDB" id="A0A554LGV8"/>
<dbReference type="Gene3D" id="3.30.230.10">
    <property type="match status" value="1"/>
</dbReference>
<evidence type="ECO:0000256" key="4">
    <source>
        <dbReference type="ARBA" id="ARBA00022759"/>
    </source>
</evidence>
<dbReference type="GO" id="GO:0001682">
    <property type="term" value="P:tRNA 5'-leader removal"/>
    <property type="evidence" value="ECO:0007669"/>
    <property type="project" value="UniProtKB-UniRule"/>
</dbReference>
<reference evidence="10 11" key="1">
    <citation type="submission" date="2017-07" db="EMBL/GenBank/DDBJ databases">
        <title>Mechanisms for carbon and nitrogen cycling indicate functional differentiation within the Candidate Phyla Radiation.</title>
        <authorList>
            <person name="Danczak R.E."/>
            <person name="Johnston M.D."/>
            <person name="Kenah C."/>
            <person name="Slattery M."/>
            <person name="Wrighton K.C."/>
            <person name="Wilkins M.J."/>
        </authorList>
    </citation>
    <scope>NUCLEOTIDE SEQUENCE [LARGE SCALE GENOMIC DNA]</scope>
    <source>
        <strain evidence="10">Licking1014_96</strain>
    </source>
</reference>
<name>A0A554LGV8_9BACT</name>
<keyword evidence="2 7" id="KW-0819">tRNA processing</keyword>
<protein>
    <recommendedName>
        <fullName evidence="7 8">Ribonuclease P protein component</fullName>
        <shortName evidence="7">RNase P protein</shortName>
        <shortName evidence="7">RNaseP protein</shortName>
        <ecNumber evidence="7 8">3.1.26.5</ecNumber>
    </recommendedName>
    <alternativeName>
        <fullName evidence="7">Protein C5</fullName>
    </alternativeName>
</protein>
<dbReference type="HAMAP" id="MF_00227">
    <property type="entry name" value="RNase_P"/>
    <property type="match status" value="1"/>
</dbReference>
<dbReference type="InterPro" id="IPR020568">
    <property type="entry name" value="Ribosomal_Su5_D2-typ_SF"/>
</dbReference>
<keyword evidence="5 7" id="KW-0378">Hydrolase</keyword>
<evidence type="ECO:0000256" key="6">
    <source>
        <dbReference type="ARBA" id="ARBA00022884"/>
    </source>
</evidence>
<evidence type="ECO:0000256" key="1">
    <source>
        <dbReference type="ARBA" id="ARBA00002663"/>
    </source>
</evidence>
<feature type="coiled-coil region" evidence="9">
    <location>
        <begin position="84"/>
        <end position="111"/>
    </location>
</feature>
<keyword evidence="3 7" id="KW-0540">Nuclease</keyword>
<evidence type="ECO:0000256" key="5">
    <source>
        <dbReference type="ARBA" id="ARBA00022801"/>
    </source>
</evidence>
<evidence type="ECO:0000256" key="9">
    <source>
        <dbReference type="SAM" id="Coils"/>
    </source>
</evidence>
<keyword evidence="4 7" id="KW-0255">Endonuclease</keyword>
<keyword evidence="6 7" id="KW-0694">RNA-binding</keyword>
<evidence type="ECO:0000313" key="11">
    <source>
        <dbReference type="Proteomes" id="UP000318296"/>
    </source>
</evidence>
<comment type="catalytic activity">
    <reaction evidence="7">
        <text>Endonucleolytic cleavage of RNA, removing 5'-extranucleotides from tRNA precursor.</text>
        <dbReference type="EC" id="3.1.26.5"/>
    </reaction>
</comment>
<accession>A0A554LGV8</accession>
<dbReference type="GO" id="GO:0000049">
    <property type="term" value="F:tRNA binding"/>
    <property type="evidence" value="ECO:0007669"/>
    <property type="project" value="UniProtKB-UniRule"/>
</dbReference>
<dbReference type="PANTHER" id="PTHR33992">
    <property type="entry name" value="RIBONUCLEASE P PROTEIN COMPONENT"/>
    <property type="match status" value="1"/>
</dbReference>
<sequence>MLPLNFRLKKAVDFRRVYRRGRHSRGFFFDIAYLIKTPEQPTRFGVVTTTKLIGRATKRNLAKRILRGLLIKNQNNWPPRADIIIKIKRELEDKKRAAEELDEILKRIKRDG</sequence>
<dbReference type="InterPro" id="IPR000100">
    <property type="entry name" value="RNase_P"/>
</dbReference>
<dbReference type="PANTHER" id="PTHR33992:SF1">
    <property type="entry name" value="RIBONUCLEASE P PROTEIN COMPONENT"/>
    <property type="match status" value="1"/>
</dbReference>
<proteinExistence type="inferred from homology"/>
<keyword evidence="9" id="KW-0175">Coiled coil</keyword>
<gene>
    <name evidence="7" type="primary">rnpA</name>
    <name evidence="10" type="ORF">CEN92_152</name>
</gene>
<dbReference type="SUPFAM" id="SSF54211">
    <property type="entry name" value="Ribosomal protein S5 domain 2-like"/>
    <property type="match status" value="1"/>
</dbReference>
<evidence type="ECO:0000256" key="2">
    <source>
        <dbReference type="ARBA" id="ARBA00022694"/>
    </source>
</evidence>
<dbReference type="GO" id="GO:0030677">
    <property type="term" value="C:ribonuclease P complex"/>
    <property type="evidence" value="ECO:0007669"/>
    <property type="project" value="TreeGrafter"/>
</dbReference>
<dbReference type="InterPro" id="IPR020539">
    <property type="entry name" value="RNase_P_CS"/>
</dbReference>
<dbReference type="EC" id="3.1.26.5" evidence="7 8"/>
<dbReference type="GO" id="GO:0042781">
    <property type="term" value="F:3'-tRNA processing endoribonuclease activity"/>
    <property type="evidence" value="ECO:0007669"/>
    <property type="project" value="TreeGrafter"/>
</dbReference>
<dbReference type="Proteomes" id="UP000318296">
    <property type="component" value="Unassembled WGS sequence"/>
</dbReference>
<dbReference type="Pfam" id="PF00825">
    <property type="entry name" value="Ribonuclease_P"/>
    <property type="match status" value="1"/>
</dbReference>
<dbReference type="EMBL" id="VMGH01000019">
    <property type="protein sequence ID" value="TSC92082.1"/>
    <property type="molecule type" value="Genomic_DNA"/>
</dbReference>
<dbReference type="NCBIfam" id="TIGR00188">
    <property type="entry name" value="rnpA"/>
    <property type="match status" value="1"/>
</dbReference>